<accession>A0A841GAQ8</accession>
<dbReference type="EMBL" id="JACHGR010000006">
    <property type="protein sequence ID" value="MBB6056138.1"/>
    <property type="molecule type" value="Genomic_DNA"/>
</dbReference>
<dbReference type="InterPro" id="IPR011057">
    <property type="entry name" value="Mss4-like_sf"/>
</dbReference>
<dbReference type="Proteomes" id="UP000585721">
    <property type="component" value="Unassembled WGS sequence"/>
</dbReference>
<name>A0A841GAQ8_9GAMM</name>
<keyword evidence="2" id="KW-1185">Reference proteome</keyword>
<protein>
    <recommendedName>
        <fullName evidence="3">Aldehyde-activating protein</fullName>
    </recommendedName>
</protein>
<dbReference type="AlphaFoldDB" id="A0A841GAQ8"/>
<dbReference type="SUPFAM" id="SSF51316">
    <property type="entry name" value="Mss4-like"/>
    <property type="match status" value="1"/>
</dbReference>
<proteinExistence type="predicted"/>
<organism evidence="1 2">
    <name type="scientific">Tolumonas osonensis</name>
    <dbReference type="NCBI Taxonomy" id="675874"/>
    <lineage>
        <taxon>Bacteria</taxon>
        <taxon>Pseudomonadati</taxon>
        <taxon>Pseudomonadota</taxon>
        <taxon>Gammaproteobacteria</taxon>
        <taxon>Aeromonadales</taxon>
        <taxon>Aeromonadaceae</taxon>
        <taxon>Tolumonas</taxon>
    </lineage>
</organism>
<sequence length="139" mass="15179">MKSYYGKCACGNAEYSITLPQDLSCYTPRACDCDFCTSRKVEYLSDSAGRIEIRSVLPLQRLKQGSNQATFLSCPTCATILGVAYITDKVSVGAVNATCLVDKAALQPAISASPKQLTAEEKVARWLMLWSSLKITEHE</sequence>
<evidence type="ECO:0008006" key="3">
    <source>
        <dbReference type="Google" id="ProtNLM"/>
    </source>
</evidence>
<gene>
    <name evidence="1" type="ORF">HNR75_002068</name>
</gene>
<evidence type="ECO:0000313" key="1">
    <source>
        <dbReference type="EMBL" id="MBB6056138.1"/>
    </source>
</evidence>
<dbReference type="RefSeq" id="WP_188026866.1">
    <property type="nucleotide sequence ID" value="NZ_JACHGR010000006.1"/>
</dbReference>
<evidence type="ECO:0000313" key="2">
    <source>
        <dbReference type="Proteomes" id="UP000585721"/>
    </source>
</evidence>
<reference evidence="1 2" key="1">
    <citation type="submission" date="2020-08" db="EMBL/GenBank/DDBJ databases">
        <title>Genomic Encyclopedia of Type Strains, Phase IV (KMG-IV): sequencing the most valuable type-strain genomes for metagenomic binning, comparative biology and taxonomic classification.</title>
        <authorList>
            <person name="Goeker M."/>
        </authorList>
    </citation>
    <scope>NUCLEOTIDE SEQUENCE [LARGE SCALE GENOMIC DNA]</scope>
    <source>
        <strain evidence="1 2">DSM 22975</strain>
    </source>
</reference>
<comment type="caution">
    <text evidence="1">The sequence shown here is derived from an EMBL/GenBank/DDBJ whole genome shotgun (WGS) entry which is preliminary data.</text>
</comment>
<dbReference type="Gene3D" id="2.170.150.70">
    <property type="match status" value="1"/>
</dbReference>